<evidence type="ECO:0000256" key="2">
    <source>
        <dbReference type="ARBA" id="ARBA00022679"/>
    </source>
</evidence>
<keyword evidence="2" id="KW-0808">Transferase</keyword>
<proteinExistence type="predicted"/>
<dbReference type="Proteomes" id="UP001620645">
    <property type="component" value="Unassembled WGS sequence"/>
</dbReference>
<evidence type="ECO:0000313" key="4">
    <source>
        <dbReference type="EMBL" id="KAL3092653.1"/>
    </source>
</evidence>
<reference evidence="4 5" key="1">
    <citation type="submission" date="2024-10" db="EMBL/GenBank/DDBJ databases">
        <authorList>
            <person name="Kim D."/>
        </authorList>
    </citation>
    <scope>NUCLEOTIDE SEQUENCE [LARGE SCALE GENOMIC DNA]</scope>
    <source>
        <strain evidence="4">Taebaek</strain>
    </source>
</reference>
<keyword evidence="3" id="KW-1133">Transmembrane helix</keyword>
<organism evidence="4 5">
    <name type="scientific">Heterodera schachtii</name>
    <name type="common">Sugarbeet cyst nematode worm</name>
    <name type="synonym">Tylenchus schachtii</name>
    <dbReference type="NCBI Taxonomy" id="97005"/>
    <lineage>
        <taxon>Eukaryota</taxon>
        <taxon>Metazoa</taxon>
        <taxon>Ecdysozoa</taxon>
        <taxon>Nematoda</taxon>
        <taxon>Chromadorea</taxon>
        <taxon>Rhabditida</taxon>
        <taxon>Tylenchina</taxon>
        <taxon>Tylenchomorpha</taxon>
        <taxon>Tylenchoidea</taxon>
        <taxon>Heteroderidae</taxon>
        <taxon>Heteroderinae</taxon>
        <taxon>Heterodera</taxon>
    </lineage>
</organism>
<dbReference type="InterPro" id="IPR052501">
    <property type="entry name" value="Alpha-1-2_FucT"/>
</dbReference>
<name>A0ABD2JPX7_HETSC</name>
<keyword evidence="1" id="KW-0328">Glycosyltransferase</keyword>
<evidence type="ECO:0000256" key="1">
    <source>
        <dbReference type="ARBA" id="ARBA00022676"/>
    </source>
</evidence>
<dbReference type="GO" id="GO:0016757">
    <property type="term" value="F:glycosyltransferase activity"/>
    <property type="evidence" value="ECO:0007669"/>
    <property type="project" value="UniProtKB-KW"/>
</dbReference>
<dbReference type="PANTHER" id="PTHR22898:SF3">
    <property type="entry name" value="ALPHA-1,2-FUCOSYLTRANSFERASE-RELATED"/>
    <property type="match status" value="1"/>
</dbReference>
<keyword evidence="5" id="KW-1185">Reference proteome</keyword>
<comment type="caution">
    <text evidence="4">The sequence shown here is derived from an EMBL/GenBank/DDBJ whole genome shotgun (WGS) entry which is preliminary data.</text>
</comment>
<dbReference type="Pfam" id="PF01531">
    <property type="entry name" value="Glyco_transf_11"/>
    <property type="match status" value="1"/>
</dbReference>
<dbReference type="AlphaFoldDB" id="A0ABD2JPX7"/>
<keyword evidence="3" id="KW-0812">Transmembrane</keyword>
<evidence type="ECO:0008006" key="6">
    <source>
        <dbReference type="Google" id="ProtNLM"/>
    </source>
</evidence>
<evidence type="ECO:0000313" key="5">
    <source>
        <dbReference type="Proteomes" id="UP001620645"/>
    </source>
</evidence>
<keyword evidence="3" id="KW-0472">Membrane</keyword>
<feature type="transmembrane region" description="Helical" evidence="3">
    <location>
        <begin position="14"/>
        <end position="30"/>
    </location>
</feature>
<protein>
    <recommendedName>
        <fullName evidence="6">L-Fucosyltransferase</fullName>
    </recommendedName>
</protein>
<evidence type="ECO:0000256" key="3">
    <source>
        <dbReference type="SAM" id="Phobius"/>
    </source>
</evidence>
<dbReference type="EMBL" id="JBICCN010000118">
    <property type="protein sequence ID" value="KAL3092653.1"/>
    <property type="molecule type" value="Genomic_DNA"/>
</dbReference>
<accession>A0ABD2JPX7</accession>
<dbReference type="InterPro" id="IPR002516">
    <property type="entry name" value="Glyco_trans_11"/>
</dbReference>
<dbReference type="PANTHER" id="PTHR22898">
    <property type="entry name" value="UNCHARACTERIZED GLYCOSOL TRANSFERASE-RELATED"/>
    <property type="match status" value="1"/>
</dbReference>
<sequence length="370" mass="43253">MSNIISSKIPWEKIKYIFAALIFIIIFYFSNKSNEFSYVGSALFRLSHSESCKANLTDEEYERLFPKHSKYLFLAYEGNCGGLGNQLFRFASMYGIGKPFGRKPIFKENQNCEKTKAIHESEGNHEIEKLFPVYASQIKYINSTEKQNETFYLRAFSPLFAYEDPQKYAISRIKEKYLKIDGSAFQSYKYFESRRTEIRQIFQIGQDLCKTMDEYKNELFGDDQSHKFCVYTRKGDFSKFTETKKDFTEQGIEFGFKYLMESFNNISVVLLGEDKQFLKDLKINRQLIANVYLPKVMPRMNDMAFAIKTCDSLLITAQSSTFGWWIAYLMPDNATIFYNSKFGKGVPHTRLNFLAEWVPIQLIKGKMTLD</sequence>
<gene>
    <name evidence="4" type="ORF">niasHS_007862</name>
</gene>